<organism evidence="2 3">
    <name type="scientific">Exilibacterium tricleocarpae</name>
    <dbReference type="NCBI Taxonomy" id="2591008"/>
    <lineage>
        <taxon>Bacteria</taxon>
        <taxon>Pseudomonadati</taxon>
        <taxon>Pseudomonadota</taxon>
        <taxon>Gammaproteobacteria</taxon>
        <taxon>Cellvibrionales</taxon>
        <taxon>Cellvibrionaceae</taxon>
        <taxon>Exilibacterium</taxon>
    </lineage>
</organism>
<dbReference type="InterPro" id="IPR036866">
    <property type="entry name" value="RibonucZ/Hydroxyglut_hydro"/>
</dbReference>
<dbReference type="RefSeq" id="WP_142902921.1">
    <property type="nucleotide sequence ID" value="NZ_ML660088.1"/>
</dbReference>
<name>A0A545U5H7_9GAMM</name>
<dbReference type="InterPro" id="IPR045761">
    <property type="entry name" value="ODP_dom"/>
</dbReference>
<dbReference type="PANTHER" id="PTHR43041">
    <property type="entry name" value="HYDROLASE, METALLO-BETA-LACTAMASE SUPERFAMILY"/>
    <property type="match status" value="1"/>
</dbReference>
<accession>A0A545U5H7</accession>
<dbReference type="AlphaFoldDB" id="A0A545U5H7"/>
<protein>
    <submittedName>
        <fullName evidence="2">FprA family A-type flavoprotein</fullName>
    </submittedName>
</protein>
<keyword evidence="3" id="KW-1185">Reference proteome</keyword>
<dbReference type="InterPro" id="IPR001279">
    <property type="entry name" value="Metallo-B-lactamas"/>
</dbReference>
<dbReference type="CDD" id="cd07709">
    <property type="entry name" value="flavodiiron_proteins_MBL-fold"/>
    <property type="match status" value="1"/>
</dbReference>
<sequence length="265" mass="29561">MAIGGSSAHELYNKNGHECLVFTSLVEGHGIQSNQFLLIDGDHAAVIDPGGDLTYTALSIELSKHIDISSLDYVFASHQDPDIIASLPRWLMHTRCHVVTSRLWGRFLPHLASSFVTNKFSSDMEERIIEVPDEGMSIAFGTSTIRAVPAHFLHSVGNFHFYDPVSKILFCGDMGASMVDDHADEPVTDFAAHIPYMEGFHKRYMGSNRACRLWANMVSKMDVEMLVPQHGKPFVGKPMVAEFLKWIASLQCGIDLLSEKDFSFR</sequence>
<dbReference type="EMBL" id="VHSG01000005">
    <property type="protein sequence ID" value="TQV84716.1"/>
    <property type="molecule type" value="Genomic_DNA"/>
</dbReference>
<evidence type="ECO:0000313" key="3">
    <source>
        <dbReference type="Proteomes" id="UP000319732"/>
    </source>
</evidence>
<gene>
    <name evidence="2" type="ORF">FKG94_04120</name>
</gene>
<dbReference type="Gene3D" id="3.60.15.10">
    <property type="entry name" value="Ribonuclease Z/Hydroxyacylglutathione hydrolase-like"/>
    <property type="match status" value="1"/>
</dbReference>
<dbReference type="PANTHER" id="PTHR43041:SF1">
    <property type="entry name" value="METALLO-BETA-LACTAMASE DOMAIN-CONTAINING PROTEIN"/>
    <property type="match status" value="1"/>
</dbReference>
<dbReference type="SUPFAM" id="SSF56281">
    <property type="entry name" value="Metallo-hydrolase/oxidoreductase"/>
    <property type="match status" value="1"/>
</dbReference>
<evidence type="ECO:0000259" key="1">
    <source>
        <dbReference type="SMART" id="SM00849"/>
    </source>
</evidence>
<dbReference type="Proteomes" id="UP000319732">
    <property type="component" value="Unassembled WGS sequence"/>
</dbReference>
<dbReference type="Pfam" id="PF19583">
    <property type="entry name" value="ODP"/>
    <property type="match status" value="1"/>
</dbReference>
<evidence type="ECO:0000313" key="2">
    <source>
        <dbReference type="EMBL" id="TQV84716.1"/>
    </source>
</evidence>
<reference evidence="2 3" key="1">
    <citation type="submission" date="2019-06" db="EMBL/GenBank/DDBJ databases">
        <title>Whole genome sequence for Cellvibrionaceae sp. R142.</title>
        <authorList>
            <person name="Wang G."/>
        </authorList>
    </citation>
    <scope>NUCLEOTIDE SEQUENCE [LARGE SCALE GENOMIC DNA]</scope>
    <source>
        <strain evidence="2 3">R142</strain>
    </source>
</reference>
<feature type="domain" description="Metallo-beta-lactamase" evidence="1">
    <location>
        <begin position="32"/>
        <end position="230"/>
    </location>
</feature>
<proteinExistence type="predicted"/>
<dbReference type="OrthoDB" id="9768433at2"/>
<comment type="caution">
    <text evidence="2">The sequence shown here is derived from an EMBL/GenBank/DDBJ whole genome shotgun (WGS) entry which is preliminary data.</text>
</comment>
<dbReference type="SMART" id="SM00849">
    <property type="entry name" value="Lactamase_B"/>
    <property type="match status" value="1"/>
</dbReference>